<comment type="caution">
    <text evidence="1">The sequence shown here is derived from an EMBL/GenBank/DDBJ whole genome shotgun (WGS) entry which is preliminary data.</text>
</comment>
<evidence type="ECO:0000313" key="1">
    <source>
        <dbReference type="EMBL" id="KAK8050309.1"/>
    </source>
</evidence>
<dbReference type="EMBL" id="JAQQWL010000011">
    <property type="protein sequence ID" value="KAK8050309.1"/>
    <property type="molecule type" value="Genomic_DNA"/>
</dbReference>
<sequence length="326" mass="37549">MTEQVQNAEFEMDVSLPWGAFPAEQYLIRHWEPASARSAVDQRRDLIRAFVQLDAIPQDWDATGRVYQSITVTRVPTEQEVRDVLAPWRPLRWREAALHLWRDRDDEEIWLRTQYGPDSDEKFQRLREADEDCDPAFEEDCRSWTVLDDKALFADDWSAALDILPELVGPTAGWDAHNHRHLGRPDELEPLRRELRDSVASALRLEGQGNDAAQLKTDDVEAGGGMALQAHVVATFLFVADAETFVTEQLRLLFLDARGNIVRETRVPFEQTWEMRDGWNAGKFRDSNFWLDRDRSELGVQNDPGSILGEKYKISGEIGRVLYQLD</sequence>
<dbReference type="Proteomes" id="UP001480595">
    <property type="component" value="Unassembled WGS sequence"/>
</dbReference>
<organism evidence="1 2">
    <name type="scientific">Apiospora phragmitis</name>
    <dbReference type="NCBI Taxonomy" id="2905665"/>
    <lineage>
        <taxon>Eukaryota</taxon>
        <taxon>Fungi</taxon>
        <taxon>Dikarya</taxon>
        <taxon>Ascomycota</taxon>
        <taxon>Pezizomycotina</taxon>
        <taxon>Sordariomycetes</taxon>
        <taxon>Xylariomycetidae</taxon>
        <taxon>Amphisphaeriales</taxon>
        <taxon>Apiosporaceae</taxon>
        <taxon>Apiospora</taxon>
    </lineage>
</organism>
<dbReference type="GeneID" id="92096511"/>
<dbReference type="RefSeq" id="XP_066712558.1">
    <property type="nucleotide sequence ID" value="XM_066863448.1"/>
</dbReference>
<keyword evidence="2" id="KW-1185">Reference proteome</keyword>
<accession>A0ABR1TUI6</accession>
<proteinExistence type="predicted"/>
<gene>
    <name evidence="1" type="ORF">PG994_012039</name>
</gene>
<name>A0ABR1TUI6_9PEZI</name>
<reference evidence="1 2" key="1">
    <citation type="submission" date="2023-01" db="EMBL/GenBank/DDBJ databases">
        <title>Analysis of 21 Apiospora genomes using comparative genomics revels a genus with tremendous synthesis potential of carbohydrate active enzymes and secondary metabolites.</title>
        <authorList>
            <person name="Sorensen T."/>
        </authorList>
    </citation>
    <scope>NUCLEOTIDE SEQUENCE [LARGE SCALE GENOMIC DNA]</scope>
    <source>
        <strain evidence="1 2">CBS 135458</strain>
    </source>
</reference>
<evidence type="ECO:0000313" key="2">
    <source>
        <dbReference type="Proteomes" id="UP001480595"/>
    </source>
</evidence>
<protein>
    <submittedName>
        <fullName evidence="1">Uncharacterized protein</fullName>
    </submittedName>
</protein>